<keyword evidence="4" id="KW-1185">Reference proteome</keyword>
<feature type="compositionally biased region" description="Basic and acidic residues" evidence="1">
    <location>
        <begin position="188"/>
        <end position="198"/>
    </location>
</feature>
<feature type="compositionally biased region" description="Basic and acidic residues" evidence="1">
    <location>
        <begin position="213"/>
        <end position="231"/>
    </location>
</feature>
<feature type="region of interest" description="Disordered" evidence="1">
    <location>
        <begin position="188"/>
        <end position="231"/>
    </location>
</feature>
<comment type="caution">
    <text evidence="3">The sequence shown here is derived from an EMBL/GenBank/DDBJ whole genome shotgun (WGS) entry which is preliminary data.</text>
</comment>
<gene>
    <name evidence="3" type="ORF">V1264_013687</name>
</gene>
<sequence length="231" mass="25377">MGIIIVTMVIIIIVVVIIIIIITMVIMIVTTVITMVIIIIIVVVITTVIIIIIMVIMIVTTVIIILVIIIVVTIVFVITTVISITITITIIIIIIIIITMDLSSSSPYGVQVMVFGTILLTANVFSVYDMAVNTLFLCFLEDLERNNGSVQKPYYMSKSLLKLLRKGKGGTEVEGSMTILDALKDPGRLRRPSERADHTAASTRISTVSRRQKALEGHKSSDGSDVDDTRY</sequence>
<keyword evidence="2" id="KW-0812">Transmembrane</keyword>
<dbReference type="Proteomes" id="UP001374579">
    <property type="component" value="Unassembled WGS sequence"/>
</dbReference>
<dbReference type="EMBL" id="JBAMIC010000003">
    <property type="protein sequence ID" value="KAK7109692.1"/>
    <property type="molecule type" value="Genomic_DNA"/>
</dbReference>
<evidence type="ECO:0000313" key="4">
    <source>
        <dbReference type="Proteomes" id="UP001374579"/>
    </source>
</evidence>
<feature type="transmembrane region" description="Helical" evidence="2">
    <location>
        <begin position="108"/>
        <end position="128"/>
    </location>
</feature>
<feature type="transmembrane region" description="Helical" evidence="2">
    <location>
        <begin position="63"/>
        <end position="96"/>
    </location>
</feature>
<evidence type="ECO:0000313" key="3">
    <source>
        <dbReference type="EMBL" id="KAK7109692.1"/>
    </source>
</evidence>
<keyword evidence="2" id="KW-0472">Membrane</keyword>
<reference evidence="3 4" key="1">
    <citation type="submission" date="2024-02" db="EMBL/GenBank/DDBJ databases">
        <title>Chromosome-scale genome assembly of the rough periwinkle Littorina saxatilis.</title>
        <authorList>
            <person name="De Jode A."/>
            <person name="Faria R."/>
            <person name="Formenti G."/>
            <person name="Sims Y."/>
            <person name="Smith T.P."/>
            <person name="Tracey A."/>
            <person name="Wood J.M.D."/>
            <person name="Zagrodzka Z.B."/>
            <person name="Johannesson K."/>
            <person name="Butlin R.K."/>
            <person name="Leder E.H."/>
        </authorList>
    </citation>
    <scope>NUCLEOTIDE SEQUENCE [LARGE SCALE GENOMIC DNA]</scope>
    <source>
        <strain evidence="3">Snail1</strain>
        <tissue evidence="3">Muscle</tissue>
    </source>
</reference>
<feature type="transmembrane region" description="Helical" evidence="2">
    <location>
        <begin position="36"/>
        <end position="57"/>
    </location>
</feature>
<name>A0AAN9BQ94_9CAEN</name>
<dbReference type="AlphaFoldDB" id="A0AAN9BQ94"/>
<keyword evidence="2" id="KW-1133">Transmembrane helix</keyword>
<organism evidence="3 4">
    <name type="scientific">Littorina saxatilis</name>
    <dbReference type="NCBI Taxonomy" id="31220"/>
    <lineage>
        <taxon>Eukaryota</taxon>
        <taxon>Metazoa</taxon>
        <taxon>Spiralia</taxon>
        <taxon>Lophotrochozoa</taxon>
        <taxon>Mollusca</taxon>
        <taxon>Gastropoda</taxon>
        <taxon>Caenogastropoda</taxon>
        <taxon>Littorinimorpha</taxon>
        <taxon>Littorinoidea</taxon>
        <taxon>Littorinidae</taxon>
        <taxon>Littorina</taxon>
    </lineage>
</organism>
<feature type="transmembrane region" description="Helical" evidence="2">
    <location>
        <begin position="6"/>
        <end position="29"/>
    </location>
</feature>
<protein>
    <submittedName>
        <fullName evidence="3">Uncharacterized protein</fullName>
    </submittedName>
</protein>
<proteinExistence type="predicted"/>
<accession>A0AAN9BQ94</accession>
<evidence type="ECO:0000256" key="1">
    <source>
        <dbReference type="SAM" id="MobiDB-lite"/>
    </source>
</evidence>
<evidence type="ECO:0000256" key="2">
    <source>
        <dbReference type="SAM" id="Phobius"/>
    </source>
</evidence>
<feature type="compositionally biased region" description="Polar residues" evidence="1">
    <location>
        <begin position="200"/>
        <end position="209"/>
    </location>
</feature>